<dbReference type="PROSITE" id="PS00059">
    <property type="entry name" value="ADH_ZINC"/>
    <property type="match status" value="1"/>
</dbReference>
<evidence type="ECO:0000313" key="13">
    <source>
        <dbReference type="EMBL" id="RFA06842.1"/>
    </source>
</evidence>
<comment type="caution">
    <text evidence="13">The sequence shown here is derived from an EMBL/GenBank/DDBJ whole genome shotgun (WGS) entry which is preliminary data.</text>
</comment>
<keyword evidence="6 11" id="KW-0862">Zinc</keyword>
<dbReference type="InterPro" id="IPR020843">
    <property type="entry name" value="ER"/>
</dbReference>
<dbReference type="CDD" id="cd08297">
    <property type="entry name" value="CAD3"/>
    <property type="match status" value="1"/>
</dbReference>
<dbReference type="InterPro" id="IPR013154">
    <property type="entry name" value="ADH-like_N"/>
</dbReference>
<evidence type="ECO:0000256" key="5">
    <source>
        <dbReference type="ARBA" id="ARBA00022723"/>
    </source>
</evidence>
<evidence type="ECO:0000256" key="3">
    <source>
        <dbReference type="ARBA" id="ARBA00013190"/>
    </source>
</evidence>
<dbReference type="PANTHER" id="PTHR42940:SF8">
    <property type="entry name" value="VACUOLAR PROTEIN SORTING-ASSOCIATED PROTEIN 11"/>
    <property type="match status" value="1"/>
</dbReference>
<dbReference type="AlphaFoldDB" id="A0A3E0VAF9"/>
<evidence type="ECO:0000256" key="6">
    <source>
        <dbReference type="ARBA" id="ARBA00022833"/>
    </source>
</evidence>
<keyword evidence="5 11" id="KW-0479">Metal-binding</keyword>
<protein>
    <recommendedName>
        <fullName evidence="4">Alcohol dehydrogenase</fullName>
        <ecNumber evidence="3">1.1.1.1</ecNumber>
    </recommendedName>
</protein>
<dbReference type="SUPFAM" id="SSF50129">
    <property type="entry name" value="GroES-like"/>
    <property type="match status" value="1"/>
</dbReference>
<dbReference type="Pfam" id="PF00107">
    <property type="entry name" value="ADH_zinc_N"/>
    <property type="match status" value="1"/>
</dbReference>
<keyword evidence="8" id="KW-0520">NAD</keyword>
<evidence type="ECO:0000256" key="9">
    <source>
        <dbReference type="ARBA" id="ARBA00049164"/>
    </source>
</evidence>
<dbReference type="Pfam" id="PF08240">
    <property type="entry name" value="ADH_N"/>
    <property type="match status" value="1"/>
</dbReference>
<reference evidence="13 14" key="1">
    <citation type="submission" date="2017-04" db="EMBL/GenBank/DDBJ databases">
        <title>Comparative genome analysis of Subtercola boreus.</title>
        <authorList>
            <person name="Cho Y.-J."/>
            <person name="Cho A."/>
            <person name="Kim O.-S."/>
            <person name="Lee J.-I."/>
        </authorList>
    </citation>
    <scope>NUCLEOTIDE SEQUENCE [LARGE SCALE GENOMIC DNA]</scope>
    <source>
        <strain evidence="13 14">P27444</strain>
    </source>
</reference>
<comment type="catalytic activity">
    <reaction evidence="10">
        <text>a primary alcohol + NAD(+) = an aldehyde + NADH + H(+)</text>
        <dbReference type="Rhea" id="RHEA:10736"/>
        <dbReference type="ChEBI" id="CHEBI:15378"/>
        <dbReference type="ChEBI" id="CHEBI:15734"/>
        <dbReference type="ChEBI" id="CHEBI:17478"/>
        <dbReference type="ChEBI" id="CHEBI:57540"/>
        <dbReference type="ChEBI" id="CHEBI:57945"/>
        <dbReference type="EC" id="1.1.1.1"/>
    </reaction>
</comment>
<evidence type="ECO:0000256" key="1">
    <source>
        <dbReference type="ARBA" id="ARBA00001947"/>
    </source>
</evidence>
<name>A0A3E0VAF9_9MICO</name>
<dbReference type="PANTHER" id="PTHR42940">
    <property type="entry name" value="ALCOHOL DEHYDROGENASE 1-RELATED"/>
    <property type="match status" value="1"/>
</dbReference>
<comment type="cofactor">
    <cofactor evidence="1 11">
        <name>Zn(2+)</name>
        <dbReference type="ChEBI" id="CHEBI:29105"/>
    </cofactor>
</comment>
<dbReference type="Gene3D" id="3.90.180.10">
    <property type="entry name" value="Medium-chain alcohol dehydrogenases, catalytic domain"/>
    <property type="match status" value="1"/>
</dbReference>
<evidence type="ECO:0000313" key="14">
    <source>
        <dbReference type="Proteomes" id="UP000256709"/>
    </source>
</evidence>
<comment type="catalytic activity">
    <reaction evidence="9">
        <text>a secondary alcohol + NAD(+) = a ketone + NADH + H(+)</text>
        <dbReference type="Rhea" id="RHEA:10740"/>
        <dbReference type="ChEBI" id="CHEBI:15378"/>
        <dbReference type="ChEBI" id="CHEBI:17087"/>
        <dbReference type="ChEBI" id="CHEBI:35681"/>
        <dbReference type="ChEBI" id="CHEBI:57540"/>
        <dbReference type="ChEBI" id="CHEBI:57945"/>
        <dbReference type="EC" id="1.1.1.1"/>
    </reaction>
</comment>
<dbReference type="FunFam" id="3.90.180.10:FF:000002">
    <property type="entry name" value="Alcohol dehydrogenase AdhP"/>
    <property type="match status" value="1"/>
</dbReference>
<dbReference type="SUPFAM" id="SSF51735">
    <property type="entry name" value="NAD(P)-binding Rossmann-fold domains"/>
    <property type="match status" value="1"/>
</dbReference>
<dbReference type="InterPro" id="IPR002328">
    <property type="entry name" value="ADH_Zn_CS"/>
</dbReference>
<dbReference type="InterPro" id="IPR036291">
    <property type="entry name" value="NAD(P)-bd_dom_sf"/>
</dbReference>
<dbReference type="InterPro" id="IPR013149">
    <property type="entry name" value="ADH-like_C"/>
</dbReference>
<organism evidence="13 14">
    <name type="scientific">Subtercola boreus</name>
    <dbReference type="NCBI Taxonomy" id="120213"/>
    <lineage>
        <taxon>Bacteria</taxon>
        <taxon>Bacillati</taxon>
        <taxon>Actinomycetota</taxon>
        <taxon>Actinomycetes</taxon>
        <taxon>Micrococcales</taxon>
        <taxon>Microbacteriaceae</taxon>
        <taxon>Subtercola</taxon>
    </lineage>
</organism>
<dbReference type="Gene3D" id="3.40.50.720">
    <property type="entry name" value="NAD(P)-binding Rossmann-like Domain"/>
    <property type="match status" value="1"/>
</dbReference>
<dbReference type="RefSeq" id="WP_116284688.1">
    <property type="nucleotide sequence ID" value="NZ_NBXA01000048.1"/>
</dbReference>
<dbReference type="OrthoDB" id="9797931at2"/>
<accession>A0A3E0VAF9</accession>
<evidence type="ECO:0000256" key="7">
    <source>
        <dbReference type="ARBA" id="ARBA00023002"/>
    </source>
</evidence>
<dbReference type="GO" id="GO:0004022">
    <property type="term" value="F:alcohol dehydrogenase (NAD+) activity"/>
    <property type="evidence" value="ECO:0007669"/>
    <property type="project" value="UniProtKB-EC"/>
</dbReference>
<dbReference type="NCBIfam" id="NF006940">
    <property type="entry name" value="PRK09422.1"/>
    <property type="match status" value="1"/>
</dbReference>
<evidence type="ECO:0000256" key="11">
    <source>
        <dbReference type="RuleBase" id="RU361277"/>
    </source>
</evidence>
<evidence type="ECO:0000256" key="4">
    <source>
        <dbReference type="ARBA" id="ARBA00016352"/>
    </source>
</evidence>
<evidence type="ECO:0000256" key="10">
    <source>
        <dbReference type="ARBA" id="ARBA00049243"/>
    </source>
</evidence>
<keyword evidence="7" id="KW-0560">Oxidoreductase</keyword>
<evidence type="ECO:0000256" key="2">
    <source>
        <dbReference type="ARBA" id="ARBA00008072"/>
    </source>
</evidence>
<dbReference type="FunFam" id="3.40.50.720:FF:000039">
    <property type="entry name" value="Alcohol dehydrogenase AdhP"/>
    <property type="match status" value="1"/>
</dbReference>
<proteinExistence type="inferred from homology"/>
<feature type="domain" description="Enoyl reductase (ER)" evidence="12">
    <location>
        <begin position="10"/>
        <end position="334"/>
    </location>
</feature>
<dbReference type="GO" id="GO:0008270">
    <property type="term" value="F:zinc ion binding"/>
    <property type="evidence" value="ECO:0007669"/>
    <property type="project" value="InterPro"/>
</dbReference>
<evidence type="ECO:0000256" key="8">
    <source>
        <dbReference type="ARBA" id="ARBA00023027"/>
    </source>
</evidence>
<dbReference type="Proteomes" id="UP000256709">
    <property type="component" value="Unassembled WGS sequence"/>
</dbReference>
<sequence length="344" mass="35894">MKAAVVTTFGSPLEIQERDIPEPAAGQVLIRMETCGLCHTDIHAAHGDWPVKPTLPLIPGHEGVGIIEKLGADVTDRTVGERVAIAWLGSACGECRYCIDGRETLCEKQQDSGYSMDGAFAEYAVASAKYVVPVPDGISSFDASPLSCAGLTTYKALKVAHITPTELVGVFGIGGLGHLGVQYASIMGALVVGIDIEQEKLDLATELGASHVVNAATSDPVLEIQKLGGLDVALVLAPSAKVFAQAFASLRRGGRLVCVAMPATGAMEIPIFDTVIKGISIIGSIVGTRQDLTEVFALHAAGKTRVVAQTRELDDVNAAMAEVLSGDVPARLVFEFAHAALPVA</sequence>
<gene>
    <name evidence="13" type="ORF">B7R21_18220</name>
</gene>
<dbReference type="SMART" id="SM00829">
    <property type="entry name" value="PKS_ER"/>
    <property type="match status" value="1"/>
</dbReference>
<dbReference type="InterPro" id="IPR011032">
    <property type="entry name" value="GroES-like_sf"/>
</dbReference>
<comment type="similarity">
    <text evidence="2 11">Belongs to the zinc-containing alcohol dehydrogenase family.</text>
</comment>
<dbReference type="EMBL" id="NBXA01000048">
    <property type="protein sequence ID" value="RFA06842.1"/>
    <property type="molecule type" value="Genomic_DNA"/>
</dbReference>
<dbReference type="EC" id="1.1.1.1" evidence="3"/>
<evidence type="ECO:0000259" key="12">
    <source>
        <dbReference type="SMART" id="SM00829"/>
    </source>
</evidence>